<dbReference type="PRINTS" id="PR00420">
    <property type="entry name" value="RNGMNOXGNASE"/>
</dbReference>
<protein>
    <recommendedName>
        <fullName evidence="3">2-polyprenyl-6-methoxyphenol hydroxylase-like FAD-dependent oxidoreductase</fullName>
    </recommendedName>
</protein>
<accession>A0A9X1N9W3</accession>
<evidence type="ECO:0000313" key="2">
    <source>
        <dbReference type="Proteomes" id="UP001138997"/>
    </source>
</evidence>
<name>A0A9X1N9W3_9ACTN</name>
<sequence>MTKAASMFATIGVAGPPAVPPVRRLGTAVVIGASMAGLLTARVLADHAETVLVVDRDDLSGPRKGVPQSGQAHVLLAAGAEHLERWFPGFVERAVAAGACRVTTARVQIWDDRVPRANGSEVLRLAMTRPFLEELVRRELQAVPNVKISNGRVSGLTFEGAVVSGVQIEDVCEPADFVVDASGRSSKVGDWLEAAGFSKPPMVRVASGVNYSTALFRREPGEVPIGLGMAVTGTTRGGASGGAIFMTVEGDRWMVVQGGYGAFRPGATNQDMVERCLKEYPAPFGRVAENEMLGDVVTYRFPDNRRRDYWACERLPARLAVVGDAAASFNPIYGQGISSAALQAAALSIYLSADPDLDVPAREFFRMQKVVVDAAWAIATSGDAAGDAGAASSLADRVRGWLVGRVVANRHA</sequence>
<keyword evidence="2" id="KW-1185">Reference proteome</keyword>
<dbReference type="PANTHER" id="PTHR43422">
    <property type="entry name" value="THIAMINE THIAZOLE SYNTHASE"/>
    <property type="match status" value="1"/>
</dbReference>
<dbReference type="EMBL" id="JAJOMB010000002">
    <property type="protein sequence ID" value="MCD5310235.1"/>
    <property type="molecule type" value="Genomic_DNA"/>
</dbReference>
<dbReference type="SUPFAM" id="SSF51905">
    <property type="entry name" value="FAD/NAD(P)-binding domain"/>
    <property type="match status" value="1"/>
</dbReference>
<reference evidence="1" key="1">
    <citation type="submission" date="2021-11" db="EMBL/GenBank/DDBJ databases">
        <title>Streptomyces corallinus and Kineosporia corallina sp. nov., two new coral-derived marine actinobacteria.</title>
        <authorList>
            <person name="Buangrab K."/>
            <person name="Sutthacheep M."/>
            <person name="Yeemin T."/>
            <person name="Harunari E."/>
            <person name="Igarashi Y."/>
            <person name="Sripreechasak P."/>
            <person name="Kanchanasin P."/>
            <person name="Tanasupawat S."/>
            <person name="Phongsopitanun W."/>
        </authorList>
    </citation>
    <scope>NUCLEOTIDE SEQUENCE</scope>
    <source>
        <strain evidence="1">JCM 31032</strain>
    </source>
</reference>
<evidence type="ECO:0000313" key="1">
    <source>
        <dbReference type="EMBL" id="MCD5310235.1"/>
    </source>
</evidence>
<dbReference type="Proteomes" id="UP001138997">
    <property type="component" value="Unassembled WGS sequence"/>
</dbReference>
<comment type="caution">
    <text evidence="1">The sequence shown here is derived from an EMBL/GenBank/DDBJ whole genome shotgun (WGS) entry which is preliminary data.</text>
</comment>
<dbReference type="PANTHER" id="PTHR43422:SF3">
    <property type="entry name" value="THIAMINE THIAZOLE SYNTHASE"/>
    <property type="match status" value="1"/>
</dbReference>
<dbReference type="InterPro" id="IPR036188">
    <property type="entry name" value="FAD/NAD-bd_sf"/>
</dbReference>
<dbReference type="Gene3D" id="3.50.50.60">
    <property type="entry name" value="FAD/NAD(P)-binding domain"/>
    <property type="match status" value="1"/>
</dbReference>
<dbReference type="RefSeq" id="WP_231439162.1">
    <property type="nucleotide sequence ID" value="NZ_JAJOMB010000002.1"/>
</dbReference>
<dbReference type="AlphaFoldDB" id="A0A9X1N9W3"/>
<proteinExistence type="predicted"/>
<gene>
    <name evidence="1" type="ORF">LR394_04955</name>
</gene>
<organism evidence="1 2">
    <name type="scientific">Kineosporia babensis</name>
    <dbReference type="NCBI Taxonomy" id="499548"/>
    <lineage>
        <taxon>Bacteria</taxon>
        <taxon>Bacillati</taxon>
        <taxon>Actinomycetota</taxon>
        <taxon>Actinomycetes</taxon>
        <taxon>Kineosporiales</taxon>
        <taxon>Kineosporiaceae</taxon>
        <taxon>Kineosporia</taxon>
    </lineage>
</organism>
<evidence type="ECO:0008006" key="3">
    <source>
        <dbReference type="Google" id="ProtNLM"/>
    </source>
</evidence>